<dbReference type="NCBIfam" id="TIGR02412">
    <property type="entry name" value="pepN_strep_liv"/>
    <property type="match status" value="1"/>
</dbReference>
<keyword evidence="12" id="KW-0732">Signal</keyword>
<dbReference type="SUPFAM" id="SSF55486">
    <property type="entry name" value="Metalloproteases ('zincins'), catalytic domain"/>
    <property type="match status" value="1"/>
</dbReference>
<dbReference type="InterPro" id="IPR001930">
    <property type="entry name" value="Peptidase_M1"/>
</dbReference>
<sequence>MKISPLFLCAFLIIVTAACNLTPSANKNLERKLEPYLEQTYAAQRKQQISDVNYQLHIELDEASTSFNGNINIDFTLAKNNKMPVTVDFDGGEVLSVELNGKSVQWKHEKWFITFAPELFAAGKNNLRISYSHPFATAGDGLHRYKDQQTGNVYLYSNFEPYNAHKMFPHFDQPDIKASYLLDVIAPKKWQVISATRETKIDSLGDKQHWSFPKTPIMSSYVFSLHAGNYAVWEDKAGDIPLRLFARQELAQFVNYKEWFLFTQQSFAFYNQYFNYPYPFVKYDQLAVPDFNSGAMENIGAVTFNEAYISRGQKTYLQRMRHGNVISHEMAHMWFGDLVTMDWWNGLWLNESFATYMATLQQANNSEFKNDAWDVFYADMKQWAYTTDQQVTTHAIELPVANTLVAFTNFDGITYGKGASVLKQLAVYVGEENFRLGVASYLKKYAYANTTLKNFMDEVAAPAKQNLSGWSQEWLYKAGLNTISVDFNCTAEDGQAKVKNLTILQTAPKANPELRSQRVQIGLYDLRNEKLVSSAVLPITYHGEKTKVRAAEGLNCPDFVYPNIADWGYVKVNLDSKSRHNLEQHIHEFDISLRKMLWQNLWDDVEDTKIPLTNYLAFAQKNIGAEPDFQLVGSILGKLQTAAYYFWLADQVGQDHKADLVALEKIAQQQLERAGEASNFQRVAFDAYVALLHTPAGLEVARDYLFNKDLPKGFVVDQDRRWALLRKLNQYQFKDYRELTAAEQQKDKTDVGQQMAVVSEVIRPDVAVKEKWFAELLSADTKYKFATQRLMMRAMFPASQLKLREGFEDRIVQAIPQVQSRNNERFLSGYAELVSPHACTSASVQRLTAIRDQYANTNPALEKVLATSVQEEQRCVDMIELMKKK</sequence>
<dbReference type="PROSITE" id="PS51257">
    <property type="entry name" value="PROKAR_LIPOPROTEIN"/>
    <property type="match status" value="1"/>
</dbReference>
<dbReference type="InterPro" id="IPR042097">
    <property type="entry name" value="Aminopeptidase_N-like_N_sf"/>
</dbReference>
<comment type="cofactor">
    <cofactor evidence="2">
        <name>Zn(2+)</name>
        <dbReference type="ChEBI" id="CHEBI:29105"/>
    </cofactor>
</comment>
<dbReference type="InterPro" id="IPR050344">
    <property type="entry name" value="Peptidase_M1_aminopeptidases"/>
</dbReference>
<dbReference type="Proteomes" id="UP000619761">
    <property type="component" value="Unassembled WGS sequence"/>
</dbReference>
<evidence type="ECO:0000256" key="7">
    <source>
        <dbReference type="ARBA" id="ARBA00022670"/>
    </source>
</evidence>
<dbReference type="Pfam" id="PF11838">
    <property type="entry name" value="ERAP1_C"/>
    <property type="match status" value="1"/>
</dbReference>
<dbReference type="Pfam" id="PF01433">
    <property type="entry name" value="Peptidase_M1"/>
    <property type="match status" value="1"/>
</dbReference>
<evidence type="ECO:0000256" key="8">
    <source>
        <dbReference type="ARBA" id="ARBA00022723"/>
    </source>
</evidence>
<evidence type="ECO:0000256" key="1">
    <source>
        <dbReference type="ARBA" id="ARBA00000098"/>
    </source>
</evidence>
<evidence type="ECO:0000259" key="13">
    <source>
        <dbReference type="Pfam" id="PF01433"/>
    </source>
</evidence>
<evidence type="ECO:0000256" key="3">
    <source>
        <dbReference type="ARBA" id="ARBA00010136"/>
    </source>
</evidence>
<dbReference type="InterPro" id="IPR012778">
    <property type="entry name" value="Pept_M1_aminopeptidase"/>
</dbReference>
<evidence type="ECO:0000256" key="12">
    <source>
        <dbReference type="SAM" id="SignalP"/>
    </source>
</evidence>
<feature type="chain" id="PRO_5045677162" description="Aminopeptidase N" evidence="12">
    <location>
        <begin position="18"/>
        <end position="885"/>
    </location>
</feature>
<dbReference type="InterPro" id="IPR014782">
    <property type="entry name" value="Peptidase_M1_dom"/>
</dbReference>
<keyword evidence="7" id="KW-0645">Protease</keyword>
<accession>A0ABQ3ARN5</accession>
<comment type="catalytic activity">
    <reaction evidence="1">
        <text>Release of an N-terminal amino acid, Xaa-|-Yaa- from a peptide, amide or arylamide. Xaa is preferably Ala, but may be most amino acids including Pro (slow action). When a terminal hydrophobic residue is followed by a prolyl residue, the two may be released as an intact Xaa-Pro dipeptide.</text>
        <dbReference type="EC" id="3.4.11.2"/>
    </reaction>
</comment>
<protein>
    <recommendedName>
        <fullName evidence="5">Aminopeptidase N</fullName>
        <ecNumber evidence="4">3.4.11.2</ecNumber>
    </recommendedName>
</protein>
<dbReference type="RefSeq" id="WP_189415622.1">
    <property type="nucleotide sequence ID" value="NZ_BMYZ01000001.1"/>
</dbReference>
<feature type="domain" description="Aminopeptidase N-like N-terminal" evidence="15">
    <location>
        <begin position="53"/>
        <end position="222"/>
    </location>
</feature>
<keyword evidence="11" id="KW-0482">Metalloprotease</keyword>
<organism evidence="16 17">
    <name type="scientific">Cellvibrio zantedeschiae</name>
    <dbReference type="NCBI Taxonomy" id="1237077"/>
    <lineage>
        <taxon>Bacteria</taxon>
        <taxon>Pseudomonadati</taxon>
        <taxon>Pseudomonadota</taxon>
        <taxon>Gammaproteobacteria</taxon>
        <taxon>Cellvibrionales</taxon>
        <taxon>Cellvibrionaceae</taxon>
        <taxon>Cellvibrio</taxon>
    </lineage>
</organism>
<dbReference type="InterPro" id="IPR045357">
    <property type="entry name" value="Aminopeptidase_N-like_N"/>
</dbReference>
<dbReference type="CDD" id="cd09602">
    <property type="entry name" value="M1_APN"/>
    <property type="match status" value="1"/>
</dbReference>
<evidence type="ECO:0000256" key="9">
    <source>
        <dbReference type="ARBA" id="ARBA00022801"/>
    </source>
</evidence>
<feature type="signal peptide" evidence="12">
    <location>
        <begin position="1"/>
        <end position="17"/>
    </location>
</feature>
<evidence type="ECO:0000259" key="15">
    <source>
        <dbReference type="Pfam" id="PF17900"/>
    </source>
</evidence>
<evidence type="ECO:0000256" key="4">
    <source>
        <dbReference type="ARBA" id="ARBA00012564"/>
    </source>
</evidence>
<dbReference type="InterPro" id="IPR027268">
    <property type="entry name" value="Peptidase_M4/M1_CTD_sf"/>
</dbReference>
<evidence type="ECO:0000256" key="11">
    <source>
        <dbReference type="ARBA" id="ARBA00023049"/>
    </source>
</evidence>
<evidence type="ECO:0000256" key="10">
    <source>
        <dbReference type="ARBA" id="ARBA00022833"/>
    </source>
</evidence>
<keyword evidence="10" id="KW-0862">Zinc</keyword>
<keyword evidence="8" id="KW-0479">Metal-binding</keyword>
<dbReference type="InterPro" id="IPR024571">
    <property type="entry name" value="ERAP1-like_C_dom"/>
</dbReference>
<dbReference type="PANTHER" id="PTHR11533">
    <property type="entry name" value="PROTEASE M1 ZINC METALLOPROTEASE"/>
    <property type="match status" value="1"/>
</dbReference>
<dbReference type="GO" id="GO:0004177">
    <property type="term" value="F:aminopeptidase activity"/>
    <property type="evidence" value="ECO:0007669"/>
    <property type="project" value="UniProtKB-KW"/>
</dbReference>
<keyword evidence="17" id="KW-1185">Reference proteome</keyword>
<dbReference type="EC" id="3.4.11.2" evidence="4"/>
<evidence type="ECO:0000313" key="16">
    <source>
        <dbReference type="EMBL" id="GGY63593.1"/>
    </source>
</evidence>
<evidence type="ECO:0000313" key="17">
    <source>
        <dbReference type="Proteomes" id="UP000619761"/>
    </source>
</evidence>
<evidence type="ECO:0000256" key="2">
    <source>
        <dbReference type="ARBA" id="ARBA00001947"/>
    </source>
</evidence>
<dbReference type="SUPFAM" id="SSF63737">
    <property type="entry name" value="Leukotriene A4 hydrolase N-terminal domain"/>
    <property type="match status" value="1"/>
</dbReference>
<reference evidence="17" key="1">
    <citation type="journal article" date="2019" name="Int. J. Syst. Evol. Microbiol.">
        <title>The Global Catalogue of Microorganisms (GCM) 10K type strain sequencing project: providing services to taxonomists for standard genome sequencing and annotation.</title>
        <authorList>
            <consortium name="The Broad Institute Genomics Platform"/>
            <consortium name="The Broad Institute Genome Sequencing Center for Infectious Disease"/>
            <person name="Wu L."/>
            <person name="Ma J."/>
        </authorList>
    </citation>
    <scope>NUCLEOTIDE SEQUENCE [LARGE SCALE GENOMIC DNA]</scope>
    <source>
        <strain evidence="17">KCTC 32239</strain>
    </source>
</reference>
<keyword evidence="6 16" id="KW-0031">Aminopeptidase</keyword>
<comment type="caution">
    <text evidence="16">The sequence shown here is derived from an EMBL/GenBank/DDBJ whole genome shotgun (WGS) entry which is preliminary data.</text>
</comment>
<evidence type="ECO:0000256" key="5">
    <source>
        <dbReference type="ARBA" id="ARBA00015611"/>
    </source>
</evidence>
<dbReference type="Gene3D" id="2.60.40.1730">
    <property type="entry name" value="tricorn interacting facor f3 domain"/>
    <property type="match status" value="1"/>
</dbReference>
<dbReference type="Pfam" id="PF17900">
    <property type="entry name" value="Peptidase_M1_N"/>
    <property type="match status" value="1"/>
</dbReference>
<feature type="domain" description="ERAP1-like C-terminal" evidence="14">
    <location>
        <begin position="559"/>
        <end position="870"/>
    </location>
</feature>
<dbReference type="Gene3D" id="1.10.390.10">
    <property type="entry name" value="Neutral Protease Domain 2"/>
    <property type="match status" value="1"/>
</dbReference>
<dbReference type="EMBL" id="BMYZ01000001">
    <property type="protein sequence ID" value="GGY63593.1"/>
    <property type="molecule type" value="Genomic_DNA"/>
</dbReference>
<feature type="domain" description="Peptidase M1 membrane alanine aminopeptidase" evidence="13">
    <location>
        <begin position="263"/>
        <end position="474"/>
    </location>
</feature>
<comment type="similarity">
    <text evidence="3">Belongs to the peptidase M1 family.</text>
</comment>
<name>A0ABQ3ARN5_9GAMM</name>
<dbReference type="PANTHER" id="PTHR11533:SF174">
    <property type="entry name" value="PUROMYCIN-SENSITIVE AMINOPEPTIDASE-RELATED"/>
    <property type="match status" value="1"/>
</dbReference>
<proteinExistence type="inferred from homology"/>
<keyword evidence="9" id="KW-0378">Hydrolase</keyword>
<gene>
    <name evidence="16" type="ORF">GCM10011613_04130</name>
</gene>
<evidence type="ECO:0000256" key="6">
    <source>
        <dbReference type="ARBA" id="ARBA00022438"/>
    </source>
</evidence>
<dbReference type="PRINTS" id="PR00756">
    <property type="entry name" value="ALADIPTASE"/>
</dbReference>
<evidence type="ECO:0000259" key="14">
    <source>
        <dbReference type="Pfam" id="PF11838"/>
    </source>
</evidence>